<dbReference type="PROSITE" id="PS51257">
    <property type="entry name" value="PROKAR_LIPOPROTEIN"/>
    <property type="match status" value="1"/>
</dbReference>
<dbReference type="Pfam" id="PF01968">
    <property type="entry name" value="Hydantoinase_A"/>
    <property type="match status" value="1"/>
</dbReference>
<dbReference type="STRING" id="647171.MetfoDRAFT_0686"/>
<dbReference type="PANTHER" id="PTHR11365:SF23">
    <property type="entry name" value="HYPOTHETICAL 5-OXOPROLINASE (EUROFUNG)-RELATED"/>
    <property type="match status" value="1"/>
</dbReference>
<dbReference type="PANTHER" id="PTHR11365">
    <property type="entry name" value="5-OXOPROLINASE RELATED"/>
    <property type="match status" value="1"/>
</dbReference>
<sequence length="365" mass="38765">MIKRLVGLLAITIIIVGFCGCVNEKQESTAEIKETVKITDILGREVEVPKNVDKIVCYGPGALRLAVYLNATDKICGITGVEKKYWKGMPYLIAHKELLQKPGVGSGKPGEEPNVERVLEIKPDVIFVTYMSKENADKLQQKTGIPVVVLSYGPLAFIESGPAAGAIAVSYYSKILGDGKVIGFDMGGTTAKASTIINHTPLITNEYEVGGEVHAGRLIKGSGYPVRFPFIDLAEVSAGGGTIAWIDEGNALRVGPISAGADPGPVCYGKGNDKPTITDANLILGRLGGKLSGGTITLRKDLAEKAISKLAEKIGECIEDVALGIIKLANTAMAKALRIVTVERGYDPRDFVMYVFGGGRAVAWC</sequence>
<proteinExistence type="predicted"/>
<keyword evidence="3" id="KW-1185">Reference proteome</keyword>
<gene>
    <name evidence="2" type="ORF">MetfoDRAFT_0686</name>
</gene>
<feature type="domain" description="Hydantoinase A/oxoprolinase" evidence="1">
    <location>
        <begin position="154"/>
        <end position="360"/>
    </location>
</feature>
<dbReference type="AlphaFoldDB" id="H1KY13"/>
<comment type="caution">
    <text evidence="2">The sequence shown here is derived from an EMBL/GenBank/DDBJ whole genome shotgun (WGS) entry which is preliminary data.</text>
</comment>
<reference evidence="2 3" key="1">
    <citation type="submission" date="2011-09" db="EMBL/GenBank/DDBJ databases">
        <title>The draft genome of Methanotorris formicicus Mc-S-70.</title>
        <authorList>
            <consortium name="US DOE Joint Genome Institute (JGI-PGF)"/>
            <person name="Lucas S."/>
            <person name="Han J."/>
            <person name="Lapidus A."/>
            <person name="Cheng J.-F."/>
            <person name="Goodwin L."/>
            <person name="Pitluck S."/>
            <person name="Peters L."/>
            <person name="Land M.L."/>
            <person name="Hauser L."/>
            <person name="Sieprawska-Lupa M."/>
            <person name="Takai K."/>
            <person name="Miyazaki J."/>
            <person name="Whitman W."/>
            <person name="Woyke T.J."/>
        </authorList>
    </citation>
    <scope>NUCLEOTIDE SEQUENCE [LARGE SCALE GENOMIC DNA]</scope>
    <source>
        <strain evidence="2 3">Mc-S-70</strain>
    </source>
</reference>
<dbReference type="Gene3D" id="3.40.50.1980">
    <property type="entry name" value="Nitrogenase molybdenum iron protein domain"/>
    <property type="match status" value="1"/>
</dbReference>
<dbReference type="InterPro" id="IPR002821">
    <property type="entry name" value="Hydantoinase_A"/>
</dbReference>
<dbReference type="SUPFAM" id="SSF53807">
    <property type="entry name" value="Helical backbone' metal receptor"/>
    <property type="match status" value="1"/>
</dbReference>
<evidence type="ECO:0000313" key="2">
    <source>
        <dbReference type="EMBL" id="EHP87565.1"/>
    </source>
</evidence>
<dbReference type="InterPro" id="IPR045079">
    <property type="entry name" value="Oxoprolinase-like"/>
</dbReference>
<evidence type="ECO:0000313" key="3">
    <source>
        <dbReference type="Proteomes" id="UP000003706"/>
    </source>
</evidence>
<protein>
    <submittedName>
        <fullName evidence="2">Hydantoinase/oxoprolinase</fullName>
    </submittedName>
</protein>
<dbReference type="RefSeq" id="WP_007044128.1">
    <property type="nucleotide sequence ID" value="NZ_AGJL01000013.1"/>
</dbReference>
<dbReference type="GO" id="GO:0005829">
    <property type="term" value="C:cytosol"/>
    <property type="evidence" value="ECO:0007669"/>
    <property type="project" value="TreeGrafter"/>
</dbReference>
<dbReference type="PATRIC" id="fig|647171.4.peg.677"/>
<dbReference type="GO" id="GO:0006749">
    <property type="term" value="P:glutathione metabolic process"/>
    <property type="evidence" value="ECO:0007669"/>
    <property type="project" value="TreeGrafter"/>
</dbReference>
<organism evidence="2 3">
    <name type="scientific">Methanotorris formicicus Mc-S-70</name>
    <dbReference type="NCBI Taxonomy" id="647171"/>
    <lineage>
        <taxon>Archaea</taxon>
        <taxon>Methanobacteriati</taxon>
        <taxon>Methanobacteriota</taxon>
        <taxon>Methanomada group</taxon>
        <taxon>Methanococci</taxon>
        <taxon>Methanococcales</taxon>
        <taxon>Methanocaldococcaceae</taxon>
        <taxon>Methanotorris</taxon>
    </lineage>
</organism>
<accession>H1KY13</accession>
<dbReference type="EMBL" id="AGJL01000013">
    <property type="protein sequence ID" value="EHP87565.1"/>
    <property type="molecule type" value="Genomic_DNA"/>
</dbReference>
<dbReference type="GO" id="GO:0017168">
    <property type="term" value="F:5-oxoprolinase (ATP-hydrolyzing) activity"/>
    <property type="evidence" value="ECO:0007669"/>
    <property type="project" value="TreeGrafter"/>
</dbReference>
<name>H1KY13_9EURY</name>
<dbReference type="Proteomes" id="UP000003706">
    <property type="component" value="Unassembled WGS sequence"/>
</dbReference>
<evidence type="ECO:0000259" key="1">
    <source>
        <dbReference type="Pfam" id="PF01968"/>
    </source>
</evidence>